<dbReference type="EMBL" id="KL363274">
    <property type="protein sequence ID" value="KFD49318.1"/>
    <property type="molecule type" value="Genomic_DNA"/>
</dbReference>
<feature type="non-terminal residue" evidence="1">
    <location>
        <position position="65"/>
    </location>
</feature>
<dbReference type="AlphaFoldDB" id="A0A085LWH2"/>
<keyword evidence="2" id="KW-1185">Reference proteome</keyword>
<dbReference type="Proteomes" id="UP000030764">
    <property type="component" value="Unassembled WGS sequence"/>
</dbReference>
<proteinExistence type="predicted"/>
<evidence type="ECO:0000313" key="1">
    <source>
        <dbReference type="EMBL" id="KFD49318.1"/>
    </source>
</evidence>
<evidence type="ECO:0000313" key="2">
    <source>
        <dbReference type="Proteomes" id="UP000030764"/>
    </source>
</evidence>
<protein>
    <submittedName>
        <fullName evidence="1">Uncharacterized protein</fullName>
    </submittedName>
</protein>
<organism evidence="1 2">
    <name type="scientific">Trichuris suis</name>
    <name type="common">pig whipworm</name>
    <dbReference type="NCBI Taxonomy" id="68888"/>
    <lineage>
        <taxon>Eukaryota</taxon>
        <taxon>Metazoa</taxon>
        <taxon>Ecdysozoa</taxon>
        <taxon>Nematoda</taxon>
        <taxon>Enoplea</taxon>
        <taxon>Dorylaimia</taxon>
        <taxon>Trichinellida</taxon>
        <taxon>Trichuridae</taxon>
        <taxon>Trichuris</taxon>
    </lineage>
</organism>
<sequence>MEGLGIENWLQRPRNVHITPFPDSGLKKKLWPGTYKKAMTEYVLGSVTIDGKSSKPKDAGILEAA</sequence>
<reference evidence="1 2" key="1">
    <citation type="journal article" date="2014" name="Nat. Genet.">
        <title>Genome and transcriptome of the porcine whipworm Trichuris suis.</title>
        <authorList>
            <person name="Jex A.R."/>
            <person name="Nejsum P."/>
            <person name="Schwarz E.M."/>
            <person name="Hu L."/>
            <person name="Young N.D."/>
            <person name="Hall R.S."/>
            <person name="Korhonen P.K."/>
            <person name="Liao S."/>
            <person name="Thamsborg S."/>
            <person name="Xia J."/>
            <person name="Xu P."/>
            <person name="Wang S."/>
            <person name="Scheerlinck J.P."/>
            <person name="Hofmann A."/>
            <person name="Sternberg P.W."/>
            <person name="Wang J."/>
            <person name="Gasser R.B."/>
        </authorList>
    </citation>
    <scope>NUCLEOTIDE SEQUENCE [LARGE SCALE GENOMIC DNA]</scope>
    <source>
        <strain evidence="1">DCEP-RM93M</strain>
    </source>
</reference>
<name>A0A085LWH2_9BILA</name>
<gene>
    <name evidence="1" type="ORF">M513_09870</name>
</gene>
<accession>A0A085LWH2</accession>